<protein>
    <recommendedName>
        <fullName evidence="3">Peptidase C1A papain C-terminal domain-containing protein</fullName>
    </recommendedName>
</protein>
<gene>
    <name evidence="4" type="ORF">DW967_16070</name>
</gene>
<evidence type="ECO:0000313" key="4">
    <source>
        <dbReference type="EMBL" id="RGZ88066.1"/>
    </source>
</evidence>
<dbReference type="InterPro" id="IPR000169">
    <property type="entry name" value="Pept_cys_AS"/>
</dbReference>
<dbReference type="PROSITE" id="PS00639">
    <property type="entry name" value="THIOL_PROTEASE_HIS"/>
    <property type="match status" value="1"/>
</dbReference>
<dbReference type="SUPFAM" id="SSF54001">
    <property type="entry name" value="Cysteine proteinases"/>
    <property type="match status" value="1"/>
</dbReference>
<name>A0A413Q2V6_9FIRM</name>
<proteinExistence type="inferred from homology"/>
<evidence type="ECO:0000313" key="5">
    <source>
        <dbReference type="Proteomes" id="UP000283721"/>
    </source>
</evidence>
<sequence length="812" mass="90100">MIFKKLLTRITGSAMVATLLISTTPVAATESVINEDGRRTEMTQVQNLLQSYQGGYIESELDNNTPVYDSGISTFAELPLAFPDDASVFDTMYPQARDQNPYGTCWSFASMGLAEYDLINDGAVDKSVDFSELQLAYFAYNFVTDPLGGTVGDIAKYHNENGLSYLQRGGNFVYSSRRLAQWIGPVDESVVPYTRAAGTLDSGLDDKYAYSYSKAHLKNAYEINIHENADEVKANIMEHGAAGVMYYHNDSAMRFYSFDSAGHYTYYDTAKRGSGHAVMLVGWDDNFSKENFPESLRPENDGAWLVRNSWGTYCDYFWMSYDNESLLDTAWVFDFSDDDGLAHNYQLDGGIQVYNTNLTNRLANVFTVPNKADGEYEKLREVSLSFTRIADVGYTIDVYTNLTDPSNPLSGEKQTQATTTGNTAFAGIYSVELAEPVELKPGSTFAVVVSVDKSALDYEQATKIATGDTLLWDRQVSQGNGKSLYYSSGRYRVYPYGNFCIKAFTSDEIRHAEPENELTAKGYSVDLTTLVRANLYAAVSTDIMDDARSMVRFVYPDGTCTDRLLSAFETTEYNNTQVKKITYEAVPAKLTEKVEISVIKSDGTKSNSFAFAPADYLNDLIKTDSDSASKNIAKALLDYGAYAQLYFNVDTSDLANKELTDDAVGALSTEEILKMTVDGNIASMSNDDLEYIGSSLVCRNGTDMKLYFINKNSLALDEILQKYNIDVTNEKTGRLDSSEFSAELDGKLFCIRIKSILPKLLSTDYTITFSNSGVSSYGVVGPYSYIRRAVQGDDIQLRNLCKALYLYGRAAS</sequence>
<accession>A0A413Q2V6</accession>
<evidence type="ECO:0000256" key="1">
    <source>
        <dbReference type="ARBA" id="ARBA00008455"/>
    </source>
</evidence>
<dbReference type="GO" id="GO:0006508">
    <property type="term" value="P:proteolysis"/>
    <property type="evidence" value="ECO:0007669"/>
    <property type="project" value="InterPro"/>
</dbReference>
<dbReference type="EMBL" id="QSES01000047">
    <property type="protein sequence ID" value="RGZ88066.1"/>
    <property type="molecule type" value="Genomic_DNA"/>
</dbReference>
<comment type="caution">
    <text evidence="4">The sequence shown here is derived from an EMBL/GenBank/DDBJ whole genome shotgun (WGS) entry which is preliminary data.</text>
</comment>
<dbReference type="PANTHER" id="PTHR12411">
    <property type="entry name" value="CYSTEINE PROTEASE FAMILY C1-RELATED"/>
    <property type="match status" value="1"/>
</dbReference>
<feature type="chain" id="PRO_5019386403" description="Peptidase C1A papain C-terminal domain-containing protein" evidence="2">
    <location>
        <begin position="29"/>
        <end position="812"/>
    </location>
</feature>
<dbReference type="AlphaFoldDB" id="A0A413Q2V6"/>
<dbReference type="InterPro" id="IPR000668">
    <property type="entry name" value="Peptidase_C1A_C"/>
</dbReference>
<feature type="domain" description="Peptidase C1A papain C-terminal" evidence="3">
    <location>
        <begin position="82"/>
        <end position="335"/>
    </location>
</feature>
<organism evidence="4 5">
    <name type="scientific">Agathobacter rectalis</name>
    <dbReference type="NCBI Taxonomy" id="39491"/>
    <lineage>
        <taxon>Bacteria</taxon>
        <taxon>Bacillati</taxon>
        <taxon>Bacillota</taxon>
        <taxon>Clostridia</taxon>
        <taxon>Lachnospirales</taxon>
        <taxon>Lachnospiraceae</taxon>
        <taxon>Agathobacter</taxon>
    </lineage>
</organism>
<feature type="signal peptide" evidence="2">
    <location>
        <begin position="1"/>
        <end position="28"/>
    </location>
</feature>
<dbReference type="InterPro" id="IPR040528">
    <property type="entry name" value="Lectin-like"/>
</dbReference>
<dbReference type="InterPro" id="IPR025660">
    <property type="entry name" value="Pept_his_AS"/>
</dbReference>
<dbReference type="RefSeq" id="WP_119224594.1">
    <property type="nucleotide sequence ID" value="NZ_JAQDCR010000030.1"/>
</dbReference>
<dbReference type="CDD" id="cd02619">
    <property type="entry name" value="Peptidase_C1"/>
    <property type="match status" value="1"/>
</dbReference>
<dbReference type="Pfam" id="PF00112">
    <property type="entry name" value="Peptidase_C1"/>
    <property type="match status" value="1"/>
</dbReference>
<evidence type="ECO:0000256" key="2">
    <source>
        <dbReference type="SAM" id="SignalP"/>
    </source>
</evidence>
<comment type="similarity">
    <text evidence="1">Belongs to the peptidase C1 family.</text>
</comment>
<dbReference type="InterPro" id="IPR013128">
    <property type="entry name" value="Peptidase_C1A"/>
</dbReference>
<dbReference type="GO" id="GO:0008234">
    <property type="term" value="F:cysteine-type peptidase activity"/>
    <property type="evidence" value="ECO:0007669"/>
    <property type="project" value="InterPro"/>
</dbReference>
<dbReference type="Proteomes" id="UP000283721">
    <property type="component" value="Unassembled WGS sequence"/>
</dbReference>
<reference evidence="4 5" key="1">
    <citation type="submission" date="2018-08" db="EMBL/GenBank/DDBJ databases">
        <title>A genome reference for cultivated species of the human gut microbiota.</title>
        <authorList>
            <person name="Zou Y."/>
            <person name="Xue W."/>
            <person name="Luo G."/>
        </authorList>
    </citation>
    <scope>NUCLEOTIDE SEQUENCE [LARGE SCALE GENOMIC DNA]</scope>
    <source>
        <strain evidence="4 5">AM47-6BH</strain>
    </source>
</reference>
<dbReference type="SMART" id="SM00645">
    <property type="entry name" value="Pept_C1"/>
    <property type="match status" value="1"/>
</dbReference>
<keyword evidence="2" id="KW-0732">Signal</keyword>
<dbReference type="PROSITE" id="PS00139">
    <property type="entry name" value="THIOL_PROTEASE_CYS"/>
    <property type="match status" value="1"/>
</dbReference>
<evidence type="ECO:0000259" key="3">
    <source>
        <dbReference type="SMART" id="SM00645"/>
    </source>
</evidence>
<dbReference type="Pfam" id="PF18560">
    <property type="entry name" value="Lectin_like"/>
    <property type="match status" value="1"/>
</dbReference>
<dbReference type="InterPro" id="IPR038765">
    <property type="entry name" value="Papain-like_cys_pep_sf"/>
</dbReference>
<dbReference type="Gene3D" id="3.90.70.10">
    <property type="entry name" value="Cysteine proteinases"/>
    <property type="match status" value="1"/>
</dbReference>